<dbReference type="PROSITE" id="PS51186">
    <property type="entry name" value="GNAT"/>
    <property type="match status" value="1"/>
</dbReference>
<evidence type="ECO:0000259" key="3">
    <source>
        <dbReference type="PROSITE" id="PS51186"/>
    </source>
</evidence>
<gene>
    <name evidence="4" type="ORF">SOCEGT47_039370</name>
</gene>
<dbReference type="RefSeq" id="WP_165373286.1">
    <property type="nucleotide sequence ID" value="NZ_CP012670.1"/>
</dbReference>
<proteinExistence type="predicted"/>
<accession>A0A4V0NDP7</accession>
<sequence length="204" mass="22039">MQIAPIRARLRDGRHCVVRPFSEEDAAARLALERAIVRARHGVVKHEDELPADAGAYAERLERAGLTATDGSAMCLAAEMDGGRLVGEATLLRLQPRMLRHVGVVGLGVHPEAQGLGVGRALMGRLLEWARAHRDADGGRVLRVELQVRSDNARAIALYRSLGFVLEGTRRALVRRDDGVFVDDLVMGLLLEGAPAAPDPRAAP</sequence>
<dbReference type="PANTHER" id="PTHR43072:SF51">
    <property type="entry name" value="ABC SUPERFAMILY TRANSPORT PROTEIN"/>
    <property type="match status" value="1"/>
</dbReference>
<dbReference type="Pfam" id="PF00583">
    <property type="entry name" value="Acetyltransf_1"/>
    <property type="match status" value="1"/>
</dbReference>
<keyword evidence="2" id="KW-0012">Acyltransferase</keyword>
<dbReference type="AlphaFoldDB" id="A0A4V0NDP7"/>
<name>A0A4V0NDP7_SORCE</name>
<dbReference type="SUPFAM" id="SSF55729">
    <property type="entry name" value="Acyl-CoA N-acyltransferases (Nat)"/>
    <property type="match status" value="1"/>
</dbReference>
<dbReference type="PANTHER" id="PTHR43072">
    <property type="entry name" value="N-ACETYLTRANSFERASE"/>
    <property type="match status" value="1"/>
</dbReference>
<organism evidence="4 5">
    <name type="scientific">Sorangium cellulosum</name>
    <name type="common">Polyangium cellulosum</name>
    <dbReference type="NCBI Taxonomy" id="56"/>
    <lineage>
        <taxon>Bacteria</taxon>
        <taxon>Pseudomonadati</taxon>
        <taxon>Myxococcota</taxon>
        <taxon>Polyangia</taxon>
        <taxon>Polyangiales</taxon>
        <taxon>Polyangiaceae</taxon>
        <taxon>Sorangium</taxon>
    </lineage>
</organism>
<feature type="domain" description="N-acetyltransferase" evidence="3">
    <location>
        <begin position="16"/>
        <end position="192"/>
    </location>
</feature>
<evidence type="ECO:0000313" key="4">
    <source>
        <dbReference type="EMBL" id="AUX23412.1"/>
    </source>
</evidence>
<dbReference type="GO" id="GO:0016747">
    <property type="term" value="F:acyltransferase activity, transferring groups other than amino-acyl groups"/>
    <property type="evidence" value="ECO:0007669"/>
    <property type="project" value="InterPro"/>
</dbReference>
<evidence type="ECO:0000313" key="5">
    <source>
        <dbReference type="Proteomes" id="UP000295781"/>
    </source>
</evidence>
<evidence type="ECO:0000256" key="2">
    <source>
        <dbReference type="ARBA" id="ARBA00023315"/>
    </source>
</evidence>
<dbReference type="CDD" id="cd04301">
    <property type="entry name" value="NAT_SF"/>
    <property type="match status" value="1"/>
</dbReference>
<evidence type="ECO:0000256" key="1">
    <source>
        <dbReference type="ARBA" id="ARBA00022679"/>
    </source>
</evidence>
<dbReference type="Gene3D" id="3.40.630.30">
    <property type="match status" value="1"/>
</dbReference>
<dbReference type="InterPro" id="IPR016181">
    <property type="entry name" value="Acyl_CoA_acyltransferase"/>
</dbReference>
<keyword evidence="1" id="KW-0808">Transferase</keyword>
<dbReference type="Proteomes" id="UP000295781">
    <property type="component" value="Chromosome"/>
</dbReference>
<protein>
    <recommendedName>
        <fullName evidence="3">N-acetyltransferase domain-containing protein</fullName>
    </recommendedName>
</protein>
<reference evidence="4 5" key="1">
    <citation type="submission" date="2015-09" db="EMBL/GenBank/DDBJ databases">
        <title>Sorangium comparison.</title>
        <authorList>
            <person name="Zaburannyi N."/>
            <person name="Bunk B."/>
            <person name="Overmann J."/>
            <person name="Mueller R."/>
        </authorList>
    </citation>
    <scope>NUCLEOTIDE SEQUENCE [LARGE SCALE GENOMIC DNA]</scope>
    <source>
        <strain evidence="4 5">So ceGT47</strain>
    </source>
</reference>
<dbReference type="EMBL" id="CP012670">
    <property type="protein sequence ID" value="AUX23412.1"/>
    <property type="molecule type" value="Genomic_DNA"/>
</dbReference>
<dbReference type="InterPro" id="IPR000182">
    <property type="entry name" value="GNAT_dom"/>
</dbReference>